<dbReference type="EMBL" id="MT142211">
    <property type="protein sequence ID" value="QJA76201.1"/>
    <property type="molecule type" value="Genomic_DNA"/>
</dbReference>
<dbReference type="EMBL" id="MT141288">
    <property type="protein sequence ID" value="QJA57714.1"/>
    <property type="molecule type" value="Genomic_DNA"/>
</dbReference>
<evidence type="ECO:0000313" key="2">
    <source>
        <dbReference type="EMBL" id="QJA76201.1"/>
    </source>
</evidence>
<dbReference type="SUPFAM" id="SSF52540">
    <property type="entry name" value="P-loop containing nucleoside triphosphate hydrolases"/>
    <property type="match status" value="1"/>
</dbReference>
<dbReference type="AlphaFoldDB" id="A0A6M3IK12"/>
<evidence type="ECO:0000313" key="1">
    <source>
        <dbReference type="EMBL" id="QJA57714.1"/>
    </source>
</evidence>
<dbReference type="Pfam" id="PF13671">
    <property type="entry name" value="AAA_33"/>
    <property type="match status" value="1"/>
</dbReference>
<reference evidence="1" key="1">
    <citation type="submission" date="2020-03" db="EMBL/GenBank/DDBJ databases">
        <title>The deep terrestrial virosphere.</title>
        <authorList>
            <person name="Holmfeldt K."/>
            <person name="Nilsson E."/>
            <person name="Simone D."/>
            <person name="Lopez-Fernandez M."/>
            <person name="Wu X."/>
            <person name="de Brujin I."/>
            <person name="Lundin D."/>
            <person name="Andersson A."/>
            <person name="Bertilsson S."/>
            <person name="Dopson M."/>
        </authorList>
    </citation>
    <scope>NUCLEOTIDE SEQUENCE</scope>
    <source>
        <strain evidence="2">MM415A01560</strain>
        <strain evidence="1">MM415B01579</strain>
    </source>
</reference>
<proteinExistence type="predicted"/>
<dbReference type="PIRSF" id="PIRSF037081">
    <property type="entry name" value="P-loop_All4644_prd"/>
    <property type="match status" value="1"/>
</dbReference>
<dbReference type="InterPro" id="IPR017101">
    <property type="entry name" value="P-loop_ATP/GTP-bd_All4644_prd"/>
</dbReference>
<name>A0A6M3IK12_9ZZZZ</name>
<organism evidence="1">
    <name type="scientific">viral metagenome</name>
    <dbReference type="NCBI Taxonomy" id="1070528"/>
    <lineage>
        <taxon>unclassified sequences</taxon>
        <taxon>metagenomes</taxon>
        <taxon>organismal metagenomes</taxon>
    </lineage>
</organism>
<sequence length="153" mass="17616">MLVILVGTIASGKSTWAKQKAYDGFLVLNDDSIVTMLHGGNYDLYNKELKPVYKSIENAIVSSVLSAGKDIIIDRGVNITRRSRKRWIGIASAFDVESHVIVFPFKELEVHVERRMKDPRGLSYEEWMEAVRRHIKEYEVPFVEEGFKTVKWI</sequence>
<gene>
    <name evidence="2" type="ORF">MM415A01560_0002</name>
    <name evidence="1" type="ORF">MM415B01579_0012</name>
</gene>
<dbReference type="InterPro" id="IPR027417">
    <property type="entry name" value="P-loop_NTPase"/>
</dbReference>
<dbReference type="Gene3D" id="3.40.50.300">
    <property type="entry name" value="P-loop containing nucleotide triphosphate hydrolases"/>
    <property type="match status" value="1"/>
</dbReference>
<protein>
    <submittedName>
        <fullName evidence="1">Putative ATPase domain containing protein</fullName>
    </submittedName>
</protein>
<accession>A0A6M3IK12</accession>